<dbReference type="STRING" id="51511.ENSCSAVP00000010185"/>
<dbReference type="InterPro" id="IPR000033">
    <property type="entry name" value="LDLR_classB_rpt"/>
</dbReference>
<dbReference type="HOGENOM" id="CLU_566909_0_0_1"/>
<dbReference type="InterPro" id="IPR003410">
    <property type="entry name" value="HYR_dom"/>
</dbReference>
<dbReference type="Pfam" id="PF00058">
    <property type="entry name" value="Ldl_recept_b"/>
    <property type="match status" value="1"/>
</dbReference>
<dbReference type="InterPro" id="IPR011042">
    <property type="entry name" value="6-blade_b-propeller_TolB-like"/>
</dbReference>
<dbReference type="PANTHER" id="PTHR46513">
    <property type="entry name" value="VITELLOGENIN RECEPTOR-LIKE PROTEIN-RELATED-RELATED"/>
    <property type="match status" value="1"/>
</dbReference>
<evidence type="ECO:0000256" key="2">
    <source>
        <dbReference type="PROSITE-ProRule" id="PRU00461"/>
    </source>
</evidence>
<name>H2YXX4_CIOSA</name>
<dbReference type="Gene3D" id="2.120.10.30">
    <property type="entry name" value="TolB, C-terminal domain"/>
    <property type="match status" value="1"/>
</dbReference>
<keyword evidence="5" id="KW-1185">Reference proteome</keyword>
<feature type="repeat" description="LDL-receptor class B" evidence="2">
    <location>
        <begin position="118"/>
        <end position="163"/>
    </location>
</feature>
<dbReference type="PROSITE" id="PS51120">
    <property type="entry name" value="LDLRB"/>
    <property type="match status" value="1"/>
</dbReference>
<protein>
    <recommendedName>
        <fullName evidence="3">HYR domain-containing protein</fullName>
    </recommendedName>
</protein>
<evidence type="ECO:0000313" key="4">
    <source>
        <dbReference type="Ensembl" id="ENSCSAVP00000010185.1"/>
    </source>
</evidence>
<feature type="domain" description="HYR" evidence="3">
    <location>
        <begin position="320"/>
        <end position="406"/>
    </location>
</feature>
<dbReference type="SUPFAM" id="SSF57196">
    <property type="entry name" value="EGF/Laminin"/>
    <property type="match status" value="1"/>
</dbReference>
<dbReference type="Pfam" id="PF02494">
    <property type="entry name" value="HYR"/>
    <property type="match status" value="1"/>
</dbReference>
<proteinExistence type="predicted"/>
<evidence type="ECO:0000256" key="1">
    <source>
        <dbReference type="ARBA" id="ARBA00022737"/>
    </source>
</evidence>
<dbReference type="Proteomes" id="UP000007875">
    <property type="component" value="Unassembled WGS sequence"/>
</dbReference>
<dbReference type="SMART" id="SM00135">
    <property type="entry name" value="LY"/>
    <property type="match status" value="3"/>
</dbReference>
<dbReference type="SUPFAM" id="SSF63825">
    <property type="entry name" value="YWTD domain"/>
    <property type="match status" value="1"/>
</dbReference>
<organism evidence="4 5">
    <name type="scientific">Ciona savignyi</name>
    <name type="common">Pacific transparent sea squirt</name>
    <dbReference type="NCBI Taxonomy" id="51511"/>
    <lineage>
        <taxon>Eukaryota</taxon>
        <taxon>Metazoa</taxon>
        <taxon>Chordata</taxon>
        <taxon>Tunicata</taxon>
        <taxon>Ascidiacea</taxon>
        <taxon>Phlebobranchia</taxon>
        <taxon>Cionidae</taxon>
        <taxon>Ciona</taxon>
    </lineage>
</organism>
<reference evidence="4" key="3">
    <citation type="submission" date="2025-09" db="UniProtKB">
        <authorList>
            <consortium name="Ensembl"/>
        </authorList>
    </citation>
    <scope>IDENTIFICATION</scope>
</reference>
<dbReference type="GeneTree" id="ENSGT00940000162544"/>
<dbReference type="Ensembl" id="ENSCSAVT00000010309.1">
    <property type="protein sequence ID" value="ENSCSAVP00000010185.1"/>
    <property type="gene ID" value="ENSCSAVG00000006012.1"/>
</dbReference>
<reference evidence="5" key="1">
    <citation type="submission" date="2003-08" db="EMBL/GenBank/DDBJ databases">
        <authorList>
            <person name="Birren B."/>
            <person name="Nusbaum C."/>
            <person name="Abebe A."/>
            <person name="Abouelleil A."/>
            <person name="Adekoya E."/>
            <person name="Ait-zahra M."/>
            <person name="Allen N."/>
            <person name="Allen T."/>
            <person name="An P."/>
            <person name="Anderson M."/>
            <person name="Anderson S."/>
            <person name="Arachchi H."/>
            <person name="Armbruster J."/>
            <person name="Bachantsang P."/>
            <person name="Baldwin J."/>
            <person name="Barry A."/>
            <person name="Bayul T."/>
            <person name="Blitshsteyn B."/>
            <person name="Bloom T."/>
            <person name="Blye J."/>
            <person name="Boguslavskiy L."/>
            <person name="Borowsky M."/>
            <person name="Boukhgalter B."/>
            <person name="Brunache A."/>
            <person name="Butler J."/>
            <person name="Calixte N."/>
            <person name="Calvo S."/>
            <person name="Camarata J."/>
            <person name="Campo K."/>
            <person name="Chang J."/>
            <person name="Cheshatsang Y."/>
            <person name="Citroen M."/>
            <person name="Collymore A."/>
            <person name="Considine T."/>
            <person name="Cook A."/>
            <person name="Cooke P."/>
            <person name="Corum B."/>
            <person name="Cuomo C."/>
            <person name="David R."/>
            <person name="Dawoe T."/>
            <person name="Degray S."/>
            <person name="Dodge S."/>
            <person name="Dooley K."/>
            <person name="Dorje P."/>
            <person name="Dorjee K."/>
            <person name="Dorris L."/>
            <person name="Duffey N."/>
            <person name="Dupes A."/>
            <person name="Elkins T."/>
            <person name="Engels R."/>
            <person name="Erickson J."/>
            <person name="Farina A."/>
            <person name="Faro S."/>
            <person name="Ferreira P."/>
            <person name="Fischer H."/>
            <person name="Fitzgerald M."/>
            <person name="Foley K."/>
            <person name="Gage D."/>
            <person name="Galagan J."/>
            <person name="Gearin G."/>
            <person name="Gnerre S."/>
            <person name="Gnirke A."/>
            <person name="Goyette A."/>
            <person name="Graham J."/>
            <person name="Grandbois E."/>
            <person name="Gyaltsen K."/>
            <person name="Hafez N."/>
            <person name="Hagopian D."/>
            <person name="Hagos B."/>
            <person name="Hall J."/>
            <person name="Hatcher B."/>
            <person name="Heller A."/>
            <person name="Higgins H."/>
            <person name="Honan T."/>
            <person name="Horn A."/>
            <person name="Houde N."/>
            <person name="Hughes L."/>
            <person name="Hulme W."/>
            <person name="Husby E."/>
            <person name="Iliev I."/>
            <person name="Jaffe D."/>
            <person name="Jones C."/>
            <person name="Kamal M."/>
            <person name="Kamat A."/>
            <person name="Kamvysselis M."/>
            <person name="Karlsson E."/>
            <person name="Kells C."/>
            <person name="Kieu A."/>
            <person name="Kisner P."/>
            <person name="Kodira C."/>
            <person name="Kulbokas E."/>
            <person name="Labutti K."/>
            <person name="Lama D."/>
            <person name="Landers T."/>
            <person name="Leger J."/>
            <person name="Levine S."/>
            <person name="Lewis D."/>
            <person name="Lewis T."/>
            <person name="Lindblad-toh K."/>
            <person name="Liu X."/>
            <person name="Lokyitsang T."/>
            <person name="Lokyitsang Y."/>
            <person name="Lucien O."/>
            <person name="Lui A."/>
            <person name="Ma L.J."/>
            <person name="Mabbitt R."/>
            <person name="Macdonald J."/>
            <person name="Maclean C."/>
            <person name="Major J."/>
            <person name="Manning J."/>
            <person name="Marabella R."/>
            <person name="Maru K."/>
            <person name="Matthews C."/>
            <person name="Mauceli E."/>
            <person name="Mccarthy M."/>
            <person name="Mcdonough S."/>
            <person name="Mcghee T."/>
            <person name="Meldrim J."/>
            <person name="Meneus L."/>
            <person name="Mesirov J."/>
            <person name="Mihalev A."/>
            <person name="Mihova T."/>
            <person name="Mikkelsen T."/>
            <person name="Mlenga V."/>
            <person name="Moru K."/>
            <person name="Mozes J."/>
            <person name="Mulrain L."/>
            <person name="Munson G."/>
            <person name="Naylor J."/>
            <person name="Newes C."/>
            <person name="Nguyen C."/>
            <person name="Nguyen N."/>
            <person name="Nguyen T."/>
            <person name="Nicol R."/>
            <person name="Nielsen C."/>
            <person name="Nizzari M."/>
            <person name="Norbu C."/>
            <person name="Norbu N."/>
            <person name="O'donnell P."/>
            <person name="Okoawo O."/>
            <person name="O'leary S."/>
            <person name="Omotosho B."/>
            <person name="O'neill K."/>
            <person name="Osman S."/>
            <person name="Parker S."/>
            <person name="Perrin D."/>
            <person name="Phunkhang P."/>
            <person name="Piqani B."/>
            <person name="Purcell S."/>
            <person name="Rachupka T."/>
            <person name="Ramasamy U."/>
            <person name="Rameau R."/>
            <person name="Ray V."/>
            <person name="Raymond C."/>
            <person name="Retta R."/>
            <person name="Richardson S."/>
            <person name="Rise C."/>
            <person name="Rodriguez J."/>
            <person name="Rogers J."/>
            <person name="Rogov P."/>
            <person name="Rutman M."/>
            <person name="Schupbach R."/>
            <person name="Seaman C."/>
            <person name="Settipalli S."/>
            <person name="Sharpe T."/>
            <person name="Sheridan J."/>
            <person name="Sherpa N."/>
            <person name="Shi J."/>
            <person name="Smirnov S."/>
            <person name="Smith C."/>
            <person name="Sougnez C."/>
            <person name="Spencer B."/>
            <person name="Stalker J."/>
            <person name="Stange-thomann N."/>
            <person name="Stavropoulos S."/>
            <person name="Stetson K."/>
            <person name="Stone C."/>
            <person name="Stone S."/>
            <person name="Stubbs M."/>
            <person name="Talamas J."/>
            <person name="Tchuinga P."/>
            <person name="Tenzing P."/>
            <person name="Tesfaye S."/>
            <person name="Theodore J."/>
            <person name="Thoulutsang Y."/>
            <person name="Topham K."/>
            <person name="Towey S."/>
            <person name="Tsamla T."/>
            <person name="Tsomo N."/>
            <person name="Vallee D."/>
            <person name="Vassiliev H."/>
            <person name="Venkataraman V."/>
            <person name="Vinson J."/>
            <person name="Vo A."/>
            <person name="Wade C."/>
            <person name="Wang S."/>
            <person name="Wangchuk T."/>
            <person name="Wangdi T."/>
            <person name="Whittaker C."/>
            <person name="Wilkinson J."/>
            <person name="Wu Y."/>
            <person name="Wyman D."/>
            <person name="Yadav S."/>
            <person name="Yang S."/>
            <person name="Yang X."/>
            <person name="Yeager S."/>
            <person name="Yee E."/>
            <person name="Young G."/>
            <person name="Zainoun J."/>
            <person name="Zembeck L."/>
            <person name="Zimmer A."/>
            <person name="Zody M."/>
            <person name="Lander E."/>
        </authorList>
    </citation>
    <scope>NUCLEOTIDE SEQUENCE [LARGE SCALE GENOMIC DNA]</scope>
</reference>
<dbReference type="GO" id="GO:0007399">
    <property type="term" value="P:nervous system development"/>
    <property type="evidence" value="ECO:0007669"/>
    <property type="project" value="TreeGrafter"/>
</dbReference>
<dbReference type="AlphaFoldDB" id="H2YXX4"/>
<dbReference type="InParanoid" id="H2YXX4"/>
<accession>H2YXX4</accession>
<dbReference type="PROSITE" id="PS50825">
    <property type="entry name" value="HYR"/>
    <property type="match status" value="1"/>
</dbReference>
<dbReference type="PANTHER" id="PTHR46513:SF41">
    <property type="entry name" value="LOW-DENSITY LIPOPROTEIN RECEPTOR-RELATED PROTEIN"/>
    <property type="match status" value="1"/>
</dbReference>
<sequence length="482" mass="53695">MESEQPSNYNIVPTGHRNSIASVSVDMNSRQLYWSEKRTKKIKRALFDGSRINVLSTGKHANSMTIDPQTGNVFLVDDEHDTIMVMSHNGNHIKTIMQPSPSLNGTDIRMITQDVKNRYLYWTDTRGEEGRGQVWRMRLDGADRELVFDNLNWPHAITIDHTRDSLFFCEAKDAMIYEMPLSRLVGTINSTSSQSIPLQHDLSGHLPRLRFYILDIKVHDNFLYFVDGKSSKVERFNLTEGVASVTRFGPPEFFRVTNIAVLSTSYVADFIARIPSPCSSNSMTCGHLCVATSDSRRKCLCADGYRLVYGTACIFDTSLVPNIPPSYGNTCQEDASLWVDSCSDSTIFNWTAPVWTDDKTSSAALTKVGPSETSRRLTIGDHVITYTATDAGGLSTTCRIRVTVRTALCPPPPALHNQLSATPTLCGNQFGSTYVIFCKDPTKVIELGVNRRGENITNRCQGEEGWLLDDLHQVTCLAISPP</sequence>
<evidence type="ECO:0000313" key="5">
    <source>
        <dbReference type="Proteomes" id="UP000007875"/>
    </source>
</evidence>
<dbReference type="eggNOG" id="KOG1215">
    <property type="taxonomic scope" value="Eukaryota"/>
</dbReference>
<evidence type="ECO:0000259" key="3">
    <source>
        <dbReference type="PROSITE" id="PS50825"/>
    </source>
</evidence>
<dbReference type="InterPro" id="IPR050778">
    <property type="entry name" value="Cueball_EGF_LRP_Nidogen"/>
</dbReference>
<reference evidence="4" key="2">
    <citation type="submission" date="2025-08" db="UniProtKB">
        <authorList>
            <consortium name="Ensembl"/>
        </authorList>
    </citation>
    <scope>IDENTIFICATION</scope>
</reference>
<keyword evidence="1" id="KW-0677">Repeat</keyword>